<evidence type="ECO:0000256" key="1">
    <source>
        <dbReference type="ARBA" id="ARBA00004903"/>
    </source>
</evidence>
<dbReference type="PANTHER" id="PTHR48069:SF3">
    <property type="entry name" value="DIHYDROFOLATE REDUCTASE"/>
    <property type="match status" value="1"/>
</dbReference>
<dbReference type="Proteomes" id="UP000238358">
    <property type="component" value="Chromosome"/>
</dbReference>
<dbReference type="Gene3D" id="3.40.430.10">
    <property type="entry name" value="Dihydrofolate Reductase, subunit A"/>
    <property type="match status" value="1"/>
</dbReference>
<gene>
    <name evidence="9" type="ORF">C6Y28_00550</name>
</gene>
<dbReference type="PROSITE" id="PS51330">
    <property type="entry name" value="DHFR_2"/>
    <property type="match status" value="1"/>
</dbReference>
<protein>
    <recommendedName>
        <fullName evidence="3 7">Dihydrofolate reductase</fullName>
        <ecNumber evidence="3 7">1.5.1.3</ecNumber>
    </recommendedName>
</protein>
<proteinExistence type="inferred from homology"/>
<evidence type="ECO:0000256" key="3">
    <source>
        <dbReference type="ARBA" id="ARBA00012856"/>
    </source>
</evidence>
<evidence type="ECO:0000256" key="5">
    <source>
        <dbReference type="ARBA" id="ARBA00022857"/>
    </source>
</evidence>
<keyword evidence="4 7" id="KW-0554">One-carbon metabolism</keyword>
<dbReference type="EC" id="1.5.1.3" evidence="3 7"/>
<comment type="similarity">
    <text evidence="2 7">Belongs to the dihydrofolate reductase family.</text>
</comment>
<feature type="domain" description="DHFR" evidence="8">
    <location>
        <begin position="1"/>
        <end position="162"/>
    </location>
</feature>
<dbReference type="RefSeq" id="WP_027894838.1">
    <property type="nucleotide sequence ID" value="NZ_CAMDYL010000013.1"/>
</dbReference>
<organism evidence="9 10">
    <name type="scientific">Megasphaera elsdenii</name>
    <dbReference type="NCBI Taxonomy" id="907"/>
    <lineage>
        <taxon>Bacteria</taxon>
        <taxon>Bacillati</taxon>
        <taxon>Bacillota</taxon>
        <taxon>Negativicutes</taxon>
        <taxon>Veillonellales</taxon>
        <taxon>Veillonellaceae</taxon>
        <taxon>Megasphaera</taxon>
    </lineage>
</organism>
<dbReference type="UniPathway" id="UPA00077">
    <property type="reaction ID" value="UER00158"/>
</dbReference>
<dbReference type="GO" id="GO:0046655">
    <property type="term" value="P:folic acid metabolic process"/>
    <property type="evidence" value="ECO:0007669"/>
    <property type="project" value="TreeGrafter"/>
</dbReference>
<comment type="pathway">
    <text evidence="1 7">Cofactor biosynthesis; tetrahydrofolate biosynthesis; 5,6,7,8-tetrahydrofolate from 7,8-dihydrofolate: step 1/1.</text>
</comment>
<keyword evidence="6 7" id="KW-0560">Oxidoreductase</keyword>
<sequence length="165" mass="18931">MLHLIAAVDKRGGIGKDNDLLCHISADLKRFKSLTMGHTMIMGRKTFESLPGVLPGRPHWVLTHQKDYDARHEAVTVFHSVEALQQAMNDGEDYFVIGGAAMYREFLPLADSLYLTEIDEAFDGADTFFPDWDRSAWTEQTRELHRDDGQCPHTFSFVHYVRRFD</sequence>
<dbReference type="GO" id="GO:0005829">
    <property type="term" value="C:cytosol"/>
    <property type="evidence" value="ECO:0007669"/>
    <property type="project" value="TreeGrafter"/>
</dbReference>
<dbReference type="Pfam" id="PF00186">
    <property type="entry name" value="DHFR_1"/>
    <property type="match status" value="1"/>
</dbReference>
<comment type="catalytic activity">
    <reaction evidence="7">
        <text>(6S)-5,6,7,8-tetrahydrofolate + NADP(+) = 7,8-dihydrofolate + NADPH + H(+)</text>
        <dbReference type="Rhea" id="RHEA:15009"/>
        <dbReference type="ChEBI" id="CHEBI:15378"/>
        <dbReference type="ChEBI" id="CHEBI:57451"/>
        <dbReference type="ChEBI" id="CHEBI:57453"/>
        <dbReference type="ChEBI" id="CHEBI:57783"/>
        <dbReference type="ChEBI" id="CHEBI:58349"/>
        <dbReference type="EC" id="1.5.1.3"/>
    </reaction>
</comment>
<dbReference type="GO" id="GO:0050661">
    <property type="term" value="F:NADP binding"/>
    <property type="evidence" value="ECO:0007669"/>
    <property type="project" value="InterPro"/>
</dbReference>
<dbReference type="AlphaFoldDB" id="A0A2S0M453"/>
<dbReference type="GO" id="GO:0046452">
    <property type="term" value="P:dihydrofolate metabolic process"/>
    <property type="evidence" value="ECO:0007669"/>
    <property type="project" value="TreeGrafter"/>
</dbReference>
<comment type="function">
    <text evidence="7">Key enzyme in folate metabolism. Catalyzes an essential reaction for de novo glycine and purine synthesis, and for DNA precursor synthesis.</text>
</comment>
<dbReference type="PRINTS" id="PR00070">
    <property type="entry name" value="DHFR"/>
</dbReference>
<evidence type="ECO:0000313" key="9">
    <source>
        <dbReference type="EMBL" id="AVO26236.1"/>
    </source>
</evidence>
<dbReference type="GO" id="GO:0004146">
    <property type="term" value="F:dihydrofolate reductase activity"/>
    <property type="evidence" value="ECO:0007669"/>
    <property type="project" value="UniProtKB-EC"/>
</dbReference>
<dbReference type="PANTHER" id="PTHR48069">
    <property type="entry name" value="DIHYDROFOLATE REDUCTASE"/>
    <property type="match status" value="1"/>
</dbReference>
<dbReference type="SUPFAM" id="SSF53597">
    <property type="entry name" value="Dihydrofolate reductase-like"/>
    <property type="match status" value="1"/>
</dbReference>
<evidence type="ECO:0000256" key="7">
    <source>
        <dbReference type="PIRNR" id="PIRNR000194"/>
    </source>
</evidence>
<dbReference type="GO" id="GO:0006730">
    <property type="term" value="P:one-carbon metabolic process"/>
    <property type="evidence" value="ECO:0007669"/>
    <property type="project" value="UniProtKB-KW"/>
</dbReference>
<evidence type="ECO:0000313" key="10">
    <source>
        <dbReference type="Proteomes" id="UP000238358"/>
    </source>
</evidence>
<dbReference type="OrthoDB" id="9804315at2"/>
<keyword evidence="5 7" id="KW-0521">NADP</keyword>
<evidence type="ECO:0000259" key="8">
    <source>
        <dbReference type="PROSITE" id="PS51330"/>
    </source>
</evidence>
<dbReference type="PIRSF" id="PIRSF000194">
    <property type="entry name" value="DHFR"/>
    <property type="match status" value="1"/>
</dbReference>
<evidence type="ECO:0000256" key="2">
    <source>
        <dbReference type="ARBA" id="ARBA00009539"/>
    </source>
</evidence>
<dbReference type="GO" id="GO:0046654">
    <property type="term" value="P:tetrahydrofolate biosynthetic process"/>
    <property type="evidence" value="ECO:0007669"/>
    <property type="project" value="UniProtKB-UniPathway"/>
</dbReference>
<evidence type="ECO:0000256" key="4">
    <source>
        <dbReference type="ARBA" id="ARBA00022563"/>
    </source>
</evidence>
<dbReference type="InterPro" id="IPR001796">
    <property type="entry name" value="DHFR_dom"/>
</dbReference>
<accession>A0A2S0M453</accession>
<dbReference type="CDD" id="cd00209">
    <property type="entry name" value="DHFR"/>
    <property type="match status" value="1"/>
</dbReference>
<name>A0A2S0M453_MEGEL</name>
<evidence type="ECO:0000256" key="6">
    <source>
        <dbReference type="ARBA" id="ARBA00023002"/>
    </source>
</evidence>
<dbReference type="InterPro" id="IPR024072">
    <property type="entry name" value="DHFR-like_dom_sf"/>
</dbReference>
<dbReference type="InterPro" id="IPR012259">
    <property type="entry name" value="DHFR"/>
</dbReference>
<dbReference type="EMBL" id="CP027569">
    <property type="protein sequence ID" value="AVO26236.1"/>
    <property type="molecule type" value="Genomic_DNA"/>
</dbReference>
<reference evidence="9 10" key="1">
    <citation type="journal article" date="2018" name="Genome Announc.">
        <title>Complete genomes of two Megasphaera elsdenii strains, NCIMB 702410 and ATCC 25940.</title>
        <authorList>
            <person name="Hatmaker E.A."/>
            <person name="O'Dell K."/>
            <person name="Riley L.A."/>
            <person name="Klingeman D.M."/>
            <person name="Guss A.M."/>
        </authorList>
    </citation>
    <scope>NUCLEOTIDE SEQUENCE [LARGE SCALE GENOMIC DNA]</scope>
    <source>
        <strain evidence="9 10">NCIMB702410</strain>
    </source>
</reference>